<name>A0A2X2J3N3_SPHMU</name>
<feature type="domain" description="Glycosyltransferase subfamily 4-like N-terminal" evidence="3">
    <location>
        <begin position="54"/>
        <end position="178"/>
    </location>
</feature>
<evidence type="ECO:0000256" key="1">
    <source>
        <dbReference type="ARBA" id="ARBA00022679"/>
    </source>
</evidence>
<evidence type="ECO:0000313" key="5">
    <source>
        <dbReference type="Proteomes" id="UP000251241"/>
    </source>
</evidence>
<dbReference type="Proteomes" id="UP000251241">
    <property type="component" value="Unassembled WGS sequence"/>
</dbReference>
<evidence type="ECO:0000259" key="3">
    <source>
        <dbReference type="Pfam" id="PF13439"/>
    </source>
</evidence>
<dbReference type="RefSeq" id="WP_239468757.1">
    <property type="nucleotide sequence ID" value="NZ_CP069793.1"/>
</dbReference>
<proteinExistence type="predicted"/>
<dbReference type="PANTHER" id="PTHR46401">
    <property type="entry name" value="GLYCOSYLTRANSFERASE WBBK-RELATED"/>
    <property type="match status" value="1"/>
</dbReference>
<reference evidence="4 5" key="1">
    <citation type="submission" date="2018-06" db="EMBL/GenBank/DDBJ databases">
        <authorList>
            <consortium name="Pathogen Informatics"/>
            <person name="Doyle S."/>
        </authorList>
    </citation>
    <scope>NUCLEOTIDE SEQUENCE [LARGE SCALE GENOMIC DNA]</scope>
    <source>
        <strain evidence="4 5">NCTC11343</strain>
    </source>
</reference>
<evidence type="ECO:0000313" key="4">
    <source>
        <dbReference type="EMBL" id="SPZ86941.1"/>
    </source>
</evidence>
<dbReference type="AlphaFoldDB" id="A0A2X2J3N3"/>
<dbReference type="PANTHER" id="PTHR46401:SF2">
    <property type="entry name" value="GLYCOSYLTRANSFERASE WBBK-RELATED"/>
    <property type="match status" value="1"/>
</dbReference>
<dbReference type="GO" id="GO:0043750">
    <property type="term" value="F:phosphatidylinositol alpha-mannosyltransferase activity"/>
    <property type="evidence" value="ECO:0007669"/>
    <property type="project" value="UniProtKB-EC"/>
</dbReference>
<feature type="domain" description="Glycosyl transferase family 1" evidence="2">
    <location>
        <begin position="196"/>
        <end position="350"/>
    </location>
</feature>
<dbReference type="InterPro" id="IPR028098">
    <property type="entry name" value="Glyco_trans_4-like_N"/>
</dbReference>
<gene>
    <name evidence="4" type="primary">pimB_1</name>
    <name evidence="4" type="ORF">NCTC11343_02618</name>
</gene>
<dbReference type="EMBL" id="UAUU01000009">
    <property type="protein sequence ID" value="SPZ86941.1"/>
    <property type="molecule type" value="Genomic_DNA"/>
</dbReference>
<dbReference type="SUPFAM" id="SSF53756">
    <property type="entry name" value="UDP-Glycosyltransferase/glycogen phosphorylase"/>
    <property type="match status" value="1"/>
</dbReference>
<dbReference type="EC" id="2.4.1.345" evidence="4"/>
<dbReference type="GO" id="GO:0009103">
    <property type="term" value="P:lipopolysaccharide biosynthetic process"/>
    <property type="evidence" value="ECO:0007669"/>
    <property type="project" value="TreeGrafter"/>
</dbReference>
<accession>A0A2X2J3N3</accession>
<dbReference type="InterPro" id="IPR001296">
    <property type="entry name" value="Glyco_trans_1"/>
</dbReference>
<dbReference type="Pfam" id="PF13439">
    <property type="entry name" value="Glyco_transf_4"/>
    <property type="match status" value="1"/>
</dbReference>
<dbReference type="CDD" id="cd03809">
    <property type="entry name" value="GT4_MtfB-like"/>
    <property type="match status" value="1"/>
</dbReference>
<protein>
    <submittedName>
        <fullName evidence="4">GDP-mannose-dependent alpha-(1-6)-phosphatidylinositol monomannoside mannosyltransferase</fullName>
        <ecNumber evidence="4">2.4.1.345</ecNumber>
    </submittedName>
</protein>
<keyword evidence="4" id="KW-0328">Glycosyltransferase</keyword>
<evidence type="ECO:0000259" key="2">
    <source>
        <dbReference type="Pfam" id="PF00534"/>
    </source>
</evidence>
<dbReference type="GeneID" id="97182562"/>
<dbReference type="Gene3D" id="3.40.50.2000">
    <property type="entry name" value="Glycogen Phosphorylase B"/>
    <property type="match status" value="2"/>
</dbReference>
<organism evidence="4 5">
    <name type="scientific">Sphingobacterium multivorum</name>
    <dbReference type="NCBI Taxonomy" id="28454"/>
    <lineage>
        <taxon>Bacteria</taxon>
        <taxon>Pseudomonadati</taxon>
        <taxon>Bacteroidota</taxon>
        <taxon>Sphingobacteriia</taxon>
        <taxon>Sphingobacteriales</taxon>
        <taxon>Sphingobacteriaceae</taxon>
        <taxon>Sphingobacterium</taxon>
    </lineage>
</organism>
<sequence length="372" mass="42483">MITIGFDAKRYFLNRTGLGNYSRDLVRILEQYYPDNTYLKYTPRLDDNDLSKKALMEEKIRLPKSTFNRAFPALWRSFGIASDLLNDGVELFHGLTGEIPRGLKARGIKSVVTIHDLIFLRYPELYKPIDRWIYNKKFQLAVNHADKIIAISEQTKSDIIDYYAIPEHKIEVIYQGCHPAFKVPKSDDEQDKLRLKYNLPKDFLLNVGSIEKRKNVLQIVKAIQDIDIPLLIIGKKTPYLEEINRYIVANKLESKVIIKQGFTIEELSTIYAMASIFIYPSIFEGFGIPIIEALYAGTPVITTNSGVFPEAGGPSSCYVDPSNVDEINLAIKRILSDSQTSARIISQGRHYVQKFNDEKIASELINCYQSLL</sequence>
<dbReference type="Pfam" id="PF00534">
    <property type="entry name" value="Glycos_transf_1"/>
    <property type="match status" value="1"/>
</dbReference>
<keyword evidence="1 4" id="KW-0808">Transferase</keyword>